<accession>A0A1B7N9M0</accession>
<dbReference type="InParanoid" id="A0A1B7N9M0"/>
<organism evidence="2 3">
    <name type="scientific">Rhizopogon vinicolor AM-OR11-026</name>
    <dbReference type="NCBI Taxonomy" id="1314800"/>
    <lineage>
        <taxon>Eukaryota</taxon>
        <taxon>Fungi</taxon>
        <taxon>Dikarya</taxon>
        <taxon>Basidiomycota</taxon>
        <taxon>Agaricomycotina</taxon>
        <taxon>Agaricomycetes</taxon>
        <taxon>Agaricomycetidae</taxon>
        <taxon>Boletales</taxon>
        <taxon>Suillineae</taxon>
        <taxon>Rhizopogonaceae</taxon>
        <taxon>Rhizopogon</taxon>
    </lineage>
</organism>
<feature type="chain" id="PRO_5008597884" evidence="1">
    <location>
        <begin position="20"/>
        <end position="158"/>
    </location>
</feature>
<feature type="signal peptide" evidence="1">
    <location>
        <begin position="1"/>
        <end position="19"/>
    </location>
</feature>
<sequence length="158" mass="17261">MRFTSVYTVLLAQAFTALCQNDYPYQAPLSCEERASLQGLPTDGWNIVYYDGQPTCRRVSVGEFAFCDGTEYTDASGGEQDTKVKGCCSGASELIWMNEQDKLAKLWNSAAPKITDGLMMEASVPLARLDHACKMAVHQSLYGEKQELLVGAGLAMQA</sequence>
<keyword evidence="1" id="KW-0732">Signal</keyword>
<evidence type="ECO:0000313" key="2">
    <source>
        <dbReference type="EMBL" id="OAX41553.1"/>
    </source>
</evidence>
<dbReference type="EMBL" id="KV448177">
    <property type="protein sequence ID" value="OAX41553.1"/>
    <property type="molecule type" value="Genomic_DNA"/>
</dbReference>
<protein>
    <submittedName>
        <fullName evidence="2">Uncharacterized protein</fullName>
    </submittedName>
</protein>
<keyword evidence="3" id="KW-1185">Reference proteome</keyword>
<dbReference type="AlphaFoldDB" id="A0A1B7N9M0"/>
<reference evidence="2 3" key="1">
    <citation type="submission" date="2016-06" db="EMBL/GenBank/DDBJ databases">
        <title>Comparative genomics of the ectomycorrhizal sister species Rhizopogon vinicolor and Rhizopogon vesiculosus (Basidiomycota: Boletales) reveals a divergence of the mating type B locus.</title>
        <authorList>
            <consortium name="DOE Joint Genome Institute"/>
            <person name="Mujic A.B."/>
            <person name="Kuo A."/>
            <person name="Tritt A."/>
            <person name="Lipzen A."/>
            <person name="Chen C."/>
            <person name="Johnson J."/>
            <person name="Sharma A."/>
            <person name="Barry K."/>
            <person name="Grigoriev I.V."/>
            <person name="Spatafora J.W."/>
        </authorList>
    </citation>
    <scope>NUCLEOTIDE SEQUENCE [LARGE SCALE GENOMIC DNA]</scope>
    <source>
        <strain evidence="2 3">AM-OR11-026</strain>
    </source>
</reference>
<evidence type="ECO:0000313" key="3">
    <source>
        <dbReference type="Proteomes" id="UP000092154"/>
    </source>
</evidence>
<name>A0A1B7N9M0_9AGAM</name>
<evidence type="ECO:0000256" key="1">
    <source>
        <dbReference type="SAM" id="SignalP"/>
    </source>
</evidence>
<dbReference type="Proteomes" id="UP000092154">
    <property type="component" value="Unassembled WGS sequence"/>
</dbReference>
<proteinExistence type="predicted"/>
<dbReference type="OrthoDB" id="10359847at2759"/>
<gene>
    <name evidence="2" type="ORF">K503DRAFT_780565</name>
</gene>